<feature type="transmembrane region" description="Helical" evidence="6">
    <location>
        <begin position="197"/>
        <end position="220"/>
    </location>
</feature>
<evidence type="ECO:0000256" key="6">
    <source>
        <dbReference type="SAM" id="Phobius"/>
    </source>
</evidence>
<comment type="subcellular location">
    <subcellularLocation>
        <location evidence="1">Membrane</location>
        <topology evidence="1">Multi-pass membrane protein</topology>
    </subcellularLocation>
</comment>
<dbReference type="OrthoDB" id="5295733at2"/>
<dbReference type="EMBL" id="AE001437">
    <property type="protein sequence ID" value="AAK79015.1"/>
    <property type="molecule type" value="Genomic_DNA"/>
</dbReference>
<reference evidence="7 8" key="1">
    <citation type="journal article" date="2001" name="J. Bacteriol.">
        <title>Genome sequence and comparative analysis of the solvent-producing bacterium Clostridium acetobutylicum.</title>
        <authorList>
            <person name="Nolling J."/>
            <person name="Breton G."/>
            <person name="Omelchenko M.V."/>
            <person name="Makarova K.S."/>
            <person name="Zeng Q."/>
            <person name="Gibson R."/>
            <person name="Lee H.M."/>
            <person name="Dubois J."/>
            <person name="Qiu D."/>
            <person name="Hitti J."/>
            <person name="Wolf Y.I."/>
            <person name="Tatusov R.L."/>
            <person name="Sabathe F."/>
            <person name="Doucette-Stamm L."/>
            <person name="Soucaille P."/>
            <person name="Daly M.J."/>
            <person name="Bennett G.N."/>
            <person name="Koonin E.V."/>
            <person name="Smith D.R."/>
        </authorList>
    </citation>
    <scope>NUCLEOTIDE SEQUENCE [LARGE SCALE GENOMIC DNA]</scope>
    <source>
        <strain evidence="8">ATCC 824 / DSM 792 / JCM 1419 / LMG 5710 / VKM B-1787</strain>
    </source>
</reference>
<feature type="transmembrane region" description="Helical" evidence="6">
    <location>
        <begin position="167"/>
        <end position="185"/>
    </location>
</feature>
<dbReference type="KEGG" id="cac:CA_C1039"/>
<feature type="transmembrane region" description="Helical" evidence="6">
    <location>
        <begin position="46"/>
        <end position="67"/>
    </location>
</feature>
<name>Q97K80_CLOAB</name>
<proteinExistence type="inferred from homology"/>
<evidence type="ECO:0000256" key="4">
    <source>
        <dbReference type="ARBA" id="ARBA00022989"/>
    </source>
</evidence>
<dbReference type="AlphaFoldDB" id="Q97K80"/>
<dbReference type="eggNOG" id="COG0861">
    <property type="taxonomic scope" value="Bacteria"/>
</dbReference>
<dbReference type="PANTHER" id="PTHR30238">
    <property type="entry name" value="MEMBRANE BOUND PREDICTED REDOX MODULATOR"/>
    <property type="match status" value="1"/>
</dbReference>
<dbReference type="Pfam" id="PF03741">
    <property type="entry name" value="TerC"/>
    <property type="match status" value="1"/>
</dbReference>
<evidence type="ECO:0000256" key="3">
    <source>
        <dbReference type="ARBA" id="ARBA00022692"/>
    </source>
</evidence>
<keyword evidence="4 6" id="KW-1133">Transmembrane helix</keyword>
<dbReference type="GO" id="GO:0016020">
    <property type="term" value="C:membrane"/>
    <property type="evidence" value="ECO:0007669"/>
    <property type="project" value="UniProtKB-SubCell"/>
</dbReference>
<dbReference type="RefSeq" id="WP_010964357.1">
    <property type="nucleotide sequence ID" value="NC_003030.1"/>
</dbReference>
<comment type="similarity">
    <text evidence="2">Belongs to the TerC family.</text>
</comment>
<dbReference type="PANTHER" id="PTHR30238:SF4">
    <property type="entry name" value="SLL1022 PROTEIN"/>
    <property type="match status" value="1"/>
</dbReference>
<keyword evidence="5 6" id="KW-0472">Membrane</keyword>
<dbReference type="NCBIfam" id="TIGR03717">
    <property type="entry name" value="R_switched_YjbE"/>
    <property type="match status" value="1"/>
</dbReference>
<dbReference type="InterPro" id="IPR022301">
    <property type="entry name" value="Integral_membrane_YjbE"/>
</dbReference>
<feature type="transmembrane region" description="Helical" evidence="6">
    <location>
        <begin position="137"/>
        <end position="155"/>
    </location>
</feature>
<dbReference type="InterPro" id="IPR005496">
    <property type="entry name" value="Integral_membrane_TerC"/>
</dbReference>
<gene>
    <name evidence="7" type="ordered locus">CA_C1039</name>
</gene>
<sequence>MDNLIPIFLGALQITLLDVVLSGDNIGVIALATKDLPKTLAKKASFIGVVAAVTLRIIFACLITYILMIQWLPIKLVGGIILVKITWDFIKPHEESSNKAVHNSKKMLAAIQSIILADFTMSLDNVLAIAAAAKGHIGLIVFGLILNIPIIFWGSQYVATLMKKYKIVIYIGGAILAHTAFSMIFEDRLIKNIVPHSLGIFLPYAFAALTLLYGFIILSFSSSTKRSEKSQDECAITKK</sequence>
<evidence type="ECO:0000256" key="5">
    <source>
        <dbReference type="ARBA" id="ARBA00023136"/>
    </source>
</evidence>
<evidence type="ECO:0000313" key="7">
    <source>
        <dbReference type="EMBL" id="AAK79015.1"/>
    </source>
</evidence>
<keyword evidence="8" id="KW-1185">Reference proteome</keyword>
<dbReference type="PIR" id="D97028">
    <property type="entry name" value="D97028"/>
</dbReference>
<dbReference type="STRING" id="272562.CA_C1039"/>
<evidence type="ECO:0000256" key="2">
    <source>
        <dbReference type="ARBA" id="ARBA00007511"/>
    </source>
</evidence>
<keyword evidence="3 6" id="KW-0812">Transmembrane</keyword>
<evidence type="ECO:0000313" key="8">
    <source>
        <dbReference type="Proteomes" id="UP000000814"/>
    </source>
</evidence>
<organism evidence="7 8">
    <name type="scientific">Clostridium acetobutylicum (strain ATCC 824 / DSM 792 / JCM 1419 / IAM 19013 / LMG 5710 / NBRC 13948 / NRRL B-527 / VKM B-1787 / 2291 / W)</name>
    <dbReference type="NCBI Taxonomy" id="272562"/>
    <lineage>
        <taxon>Bacteria</taxon>
        <taxon>Bacillati</taxon>
        <taxon>Bacillota</taxon>
        <taxon>Clostridia</taxon>
        <taxon>Eubacteriales</taxon>
        <taxon>Clostridiaceae</taxon>
        <taxon>Clostridium</taxon>
    </lineage>
</organism>
<accession>Q97K80</accession>
<dbReference type="Proteomes" id="UP000000814">
    <property type="component" value="Chromosome"/>
</dbReference>
<protein>
    <submittedName>
        <fullName evidence="7">Membrane protein, TerC homolog</fullName>
    </submittedName>
</protein>
<dbReference type="HOGENOM" id="CLU_070543_0_1_9"/>
<evidence type="ECO:0000256" key="1">
    <source>
        <dbReference type="ARBA" id="ARBA00004141"/>
    </source>
</evidence>
<dbReference type="PATRIC" id="fig|272562.8.peg.1247"/>